<dbReference type="Pfam" id="PF01609">
    <property type="entry name" value="DDE_Tnp_1"/>
    <property type="match status" value="1"/>
</dbReference>
<dbReference type="Gene3D" id="1.10.740.10">
    <property type="entry name" value="Transferase Inhibitor Protein From Tn5, Chain"/>
    <property type="match status" value="1"/>
</dbReference>
<dbReference type="GO" id="GO:0006313">
    <property type="term" value="P:DNA transposition"/>
    <property type="evidence" value="ECO:0007669"/>
    <property type="project" value="InterPro"/>
</dbReference>
<dbReference type="PANTHER" id="PTHR37319">
    <property type="entry name" value="TRANSPOSASE"/>
    <property type="match status" value="1"/>
</dbReference>
<dbReference type="SUPFAM" id="SSF53098">
    <property type="entry name" value="Ribonuclease H-like"/>
    <property type="match status" value="1"/>
</dbReference>
<feature type="domain" description="Transposase IS4-like" evidence="1">
    <location>
        <begin position="15"/>
        <end position="192"/>
    </location>
</feature>
<organism evidence="2 3">
    <name type="scientific">Legionella gratiana</name>
    <dbReference type="NCBI Taxonomy" id="45066"/>
    <lineage>
        <taxon>Bacteria</taxon>
        <taxon>Pseudomonadati</taxon>
        <taxon>Pseudomonadota</taxon>
        <taxon>Gammaproteobacteria</taxon>
        <taxon>Legionellales</taxon>
        <taxon>Legionellaceae</taxon>
        <taxon>Legionella</taxon>
    </lineage>
</organism>
<dbReference type="Proteomes" id="UP000254476">
    <property type="component" value="Unassembled WGS sequence"/>
</dbReference>
<dbReference type="GO" id="GO:0004803">
    <property type="term" value="F:transposase activity"/>
    <property type="evidence" value="ECO:0007669"/>
    <property type="project" value="InterPro"/>
</dbReference>
<dbReference type="GO" id="GO:0003677">
    <property type="term" value="F:DNA binding"/>
    <property type="evidence" value="ECO:0007669"/>
    <property type="project" value="InterPro"/>
</dbReference>
<reference evidence="2 3" key="1">
    <citation type="submission" date="2018-06" db="EMBL/GenBank/DDBJ databases">
        <authorList>
            <consortium name="Pathogen Informatics"/>
            <person name="Doyle S."/>
        </authorList>
    </citation>
    <scope>NUCLEOTIDE SEQUENCE [LARGE SCALE GENOMIC DNA]</scope>
    <source>
        <strain evidence="2 3">NCTC12388</strain>
    </source>
</reference>
<evidence type="ECO:0000259" key="1">
    <source>
        <dbReference type="Pfam" id="PF01609"/>
    </source>
</evidence>
<dbReference type="NCBIfam" id="NF033590">
    <property type="entry name" value="transpos_IS4_3"/>
    <property type="match status" value="1"/>
</dbReference>
<evidence type="ECO:0000313" key="3">
    <source>
        <dbReference type="Proteomes" id="UP000254476"/>
    </source>
</evidence>
<accession>A0A378JCE0</accession>
<dbReference type="PANTHER" id="PTHR37319:SF1">
    <property type="entry name" value="TRANSPOSASE TN5 DIMERISATION DOMAIN-CONTAINING PROTEIN"/>
    <property type="match status" value="1"/>
</dbReference>
<dbReference type="InterPro" id="IPR014737">
    <property type="entry name" value="Transposase_Tn5-like_C"/>
</dbReference>
<dbReference type="InterPro" id="IPR012337">
    <property type="entry name" value="RNaseH-like_sf"/>
</dbReference>
<dbReference type="EC" id="3.1.-.-" evidence="2"/>
<dbReference type="InterPro" id="IPR002559">
    <property type="entry name" value="Transposase_11"/>
</dbReference>
<proteinExistence type="predicted"/>
<dbReference type="Gene3D" id="3.90.350.10">
    <property type="entry name" value="Transposase Inhibitor Protein From Tn5, Chain A, domain 1"/>
    <property type="match status" value="1"/>
</dbReference>
<protein>
    <submittedName>
        <fullName evidence="2">Transposase, IS4 family TnpA</fullName>
        <ecNumber evidence="2">3.1.-.-</ecNumber>
    </submittedName>
</protein>
<dbReference type="EMBL" id="UGOB01000001">
    <property type="protein sequence ID" value="STX45472.1"/>
    <property type="molecule type" value="Genomic_DNA"/>
</dbReference>
<name>A0A378JCE0_9GAMM</name>
<gene>
    <name evidence="2" type="primary">tnpA_2</name>
    <name evidence="2" type="ORF">NCTC12388_02210</name>
</gene>
<keyword evidence="2" id="KW-0378">Hydrolase</keyword>
<dbReference type="GO" id="GO:0016787">
    <property type="term" value="F:hydrolase activity"/>
    <property type="evidence" value="ECO:0007669"/>
    <property type="project" value="UniProtKB-KW"/>
</dbReference>
<dbReference type="STRING" id="45066.Lgra_3369"/>
<dbReference type="AlphaFoldDB" id="A0A378JCE0"/>
<evidence type="ECO:0000313" key="2">
    <source>
        <dbReference type="EMBL" id="STX45472.1"/>
    </source>
</evidence>
<dbReference type="InterPro" id="IPR054836">
    <property type="entry name" value="Tn5_transposase"/>
</dbReference>
<sequence>MENCLGEKIKDVISVCDREADIYEYIQYKLEHNQRFIVRGKHNRKLANTSVKLLEDLSNLKPMGSYSIEIAQKSKRKKRVVELEIMAKQVTFMPAERSLKALAVDLRPITLNVVIAREKNPLDTEEILEWILLTTEPITSFDEIRQITRYYELRWRIEDFHKAWKSGVGAERQRMQSPNNLEKMVVILSFLAVRLLQLKEYFEPSSLVLEEDAVCIPCNELLTEIEWKVLWKTVEKKELPSKMPTAEWAYQAIAKLGGWSNSKRTGKASWATLWDGWFRLTERVEGFFLAQSLGVA</sequence>
<dbReference type="InterPro" id="IPR047768">
    <property type="entry name" value="Tn5p-like"/>
</dbReference>